<dbReference type="PANTHER" id="PTHR37540">
    <property type="entry name" value="TRANSCRIPTION FACTOR (ACR-2), PUTATIVE-RELATED-RELATED"/>
    <property type="match status" value="1"/>
</dbReference>
<feature type="compositionally biased region" description="Basic and acidic residues" evidence="1">
    <location>
        <begin position="54"/>
        <end position="63"/>
    </location>
</feature>
<dbReference type="AlphaFoldDB" id="A0A086SZH9"/>
<sequence>MATQTLPASAAWIVSTSLDKPDQETRRFIRSHVMRGKNTRASRRARKVAAANKADGRHTPEEDRNWVVTSPRRVASDLSLLGLEADIKPHMLDVIHRAFTFMKASQYSVETALLGRKDQDFFCFSDLSRSPVMVHAMLFTTQAFLDGTRGRASSATYSQNTRYHLSETLRRLQETLNNDETALKAPTMLVVCSLATAGLFLGDVVSASLHMDGLYKMVNLAGGLNALGRGTILEHKVQRLDFGLSLSDGRRVRFFRDDMNWGPHPTLSWGRRASRFPELSAVQPSPDPRLLIIWADMRGFSAAANQATELGMKMPASLFADITSSTTYRLTHLDGLERGSLPELLRLCMMSMLKCILASVEGLGRHMKFLSQGLKAALLAQRAGGNDKVTHSPELSELLVWALFMTALAVFEDFDRDWIQEMLQSEAAVLGLRSWSDTRAVLKKFLWVDFVFDGPAEQLFNDWLG</sequence>
<name>A0A086SZH9_HAPC1</name>
<dbReference type="EMBL" id="JPKY01000092">
    <property type="protein sequence ID" value="KFH42511.1"/>
    <property type="molecule type" value="Genomic_DNA"/>
</dbReference>
<dbReference type="PANTHER" id="PTHR37540:SF5">
    <property type="entry name" value="TRANSCRIPTION FACTOR DOMAIN-CONTAINING PROTEIN"/>
    <property type="match status" value="1"/>
</dbReference>
<keyword evidence="3" id="KW-1185">Reference proteome</keyword>
<accession>A0A086SZH9</accession>
<feature type="region of interest" description="Disordered" evidence="1">
    <location>
        <begin position="39"/>
        <end position="63"/>
    </location>
</feature>
<evidence type="ECO:0000313" key="2">
    <source>
        <dbReference type="EMBL" id="KFH42511.1"/>
    </source>
</evidence>
<evidence type="ECO:0000256" key="1">
    <source>
        <dbReference type="SAM" id="MobiDB-lite"/>
    </source>
</evidence>
<dbReference type="OrthoDB" id="4158087at2759"/>
<evidence type="ECO:0000313" key="3">
    <source>
        <dbReference type="Proteomes" id="UP000029964"/>
    </source>
</evidence>
<reference evidence="3" key="1">
    <citation type="journal article" date="2014" name="Genome Announc.">
        <title>Genome sequence and annotation of Acremonium chrysogenum, producer of the beta-lactam antibiotic cephalosporin C.</title>
        <authorList>
            <person name="Terfehr D."/>
            <person name="Dahlmann T.A."/>
            <person name="Specht T."/>
            <person name="Zadra I."/>
            <person name="Kuernsteiner H."/>
            <person name="Kueck U."/>
        </authorList>
    </citation>
    <scope>NUCLEOTIDE SEQUENCE [LARGE SCALE GENOMIC DNA]</scope>
    <source>
        <strain evidence="3">ATCC 11550 / CBS 779.69 / DSM 880 / IAM 14645 / JCM 23072 / IMI 49137</strain>
    </source>
</reference>
<dbReference type="Proteomes" id="UP000029964">
    <property type="component" value="Unassembled WGS sequence"/>
</dbReference>
<protein>
    <submittedName>
        <fullName evidence="2">Uncharacterized protein</fullName>
    </submittedName>
</protein>
<organism evidence="2 3">
    <name type="scientific">Hapsidospora chrysogenum (strain ATCC 11550 / CBS 779.69 / DSM 880 / IAM 14645 / JCM 23072 / IMI 49137)</name>
    <name type="common">Acremonium chrysogenum</name>
    <dbReference type="NCBI Taxonomy" id="857340"/>
    <lineage>
        <taxon>Eukaryota</taxon>
        <taxon>Fungi</taxon>
        <taxon>Dikarya</taxon>
        <taxon>Ascomycota</taxon>
        <taxon>Pezizomycotina</taxon>
        <taxon>Sordariomycetes</taxon>
        <taxon>Hypocreomycetidae</taxon>
        <taxon>Hypocreales</taxon>
        <taxon>Bionectriaceae</taxon>
        <taxon>Hapsidospora</taxon>
    </lineage>
</organism>
<gene>
    <name evidence="2" type="ORF">ACRE_067660</name>
</gene>
<dbReference type="STRING" id="857340.A0A086SZH9"/>
<proteinExistence type="predicted"/>
<dbReference type="HOGENOM" id="CLU_023254_0_0_1"/>
<comment type="caution">
    <text evidence="2">The sequence shown here is derived from an EMBL/GenBank/DDBJ whole genome shotgun (WGS) entry which is preliminary data.</text>
</comment>